<evidence type="ECO:0000313" key="10">
    <source>
        <dbReference type="RefSeq" id="XP_015894305.1"/>
    </source>
</evidence>
<dbReference type="GO" id="GO:0045944">
    <property type="term" value="P:positive regulation of transcription by RNA polymerase II"/>
    <property type="evidence" value="ECO:0007669"/>
    <property type="project" value="InterPro"/>
</dbReference>
<evidence type="ECO:0000259" key="8">
    <source>
        <dbReference type="PROSITE" id="PS51297"/>
    </source>
</evidence>
<dbReference type="PANTHER" id="PTHR48019">
    <property type="entry name" value="SERUM RESPONSE FACTOR HOMOLOG"/>
    <property type="match status" value="1"/>
</dbReference>
<keyword evidence="9" id="KW-1185">Reference proteome</keyword>
<dbReference type="CDD" id="cd00265">
    <property type="entry name" value="MADS_MEF2_like"/>
    <property type="match status" value="1"/>
</dbReference>
<accession>A0A6P4AFP3</accession>
<dbReference type="PROSITE" id="PS51297">
    <property type="entry name" value="K_BOX"/>
    <property type="match status" value="1"/>
</dbReference>
<feature type="region of interest" description="Disordered" evidence="6">
    <location>
        <begin position="183"/>
        <end position="204"/>
    </location>
</feature>
<dbReference type="InterPro" id="IPR002100">
    <property type="entry name" value="TF_MADSbox"/>
</dbReference>
<keyword evidence="5" id="KW-0539">Nucleus</keyword>
<dbReference type="Gene3D" id="3.40.1810.10">
    <property type="entry name" value="Transcription factor, MADS-box"/>
    <property type="match status" value="1"/>
</dbReference>
<dbReference type="Pfam" id="PF00319">
    <property type="entry name" value="SRF-TF"/>
    <property type="match status" value="1"/>
</dbReference>
<sequence length="215" mass="25114">MGRKKVEMKRIEDKSSRYATFSKRRSGLMKKARELSILCDVEVSLVIFSSRGKLYEFSSTDCFGKVLERYQRRRDEDKKYSRGTNNAENYDSDYVNLPPYPELLQTVQRCLEGPDIDQFSVSDLVQLEKQFDAALTLTRYRKTQLWMQSVSDLHEKEKMLKEENELLEREIAAMKKNVNGSNKAIRFTNTGNNNNEDGDNNLIEHSQRATLHLLR</sequence>
<evidence type="ECO:0000256" key="2">
    <source>
        <dbReference type="ARBA" id="ARBA00023015"/>
    </source>
</evidence>
<dbReference type="PROSITE" id="PS50066">
    <property type="entry name" value="MADS_BOX_2"/>
    <property type="match status" value="1"/>
</dbReference>
<keyword evidence="2" id="KW-0805">Transcription regulation</keyword>
<evidence type="ECO:0000256" key="6">
    <source>
        <dbReference type="SAM" id="MobiDB-lite"/>
    </source>
</evidence>
<reference evidence="10" key="1">
    <citation type="submission" date="2025-08" db="UniProtKB">
        <authorList>
            <consortium name="RefSeq"/>
        </authorList>
    </citation>
    <scope>IDENTIFICATION</scope>
    <source>
        <tissue evidence="10">Seedling</tissue>
    </source>
</reference>
<keyword evidence="4" id="KW-0804">Transcription</keyword>
<dbReference type="GO" id="GO:0000977">
    <property type="term" value="F:RNA polymerase II transcription regulatory region sequence-specific DNA binding"/>
    <property type="evidence" value="ECO:0007669"/>
    <property type="project" value="InterPro"/>
</dbReference>
<dbReference type="Pfam" id="PF01486">
    <property type="entry name" value="K-box"/>
    <property type="match status" value="1"/>
</dbReference>
<dbReference type="PROSITE" id="PS00350">
    <property type="entry name" value="MADS_BOX_1"/>
    <property type="match status" value="1"/>
</dbReference>
<evidence type="ECO:0000256" key="5">
    <source>
        <dbReference type="ARBA" id="ARBA00023242"/>
    </source>
</evidence>
<evidence type="ECO:0000259" key="7">
    <source>
        <dbReference type="PROSITE" id="PS50066"/>
    </source>
</evidence>
<dbReference type="AlphaFoldDB" id="A0A6P4AFP3"/>
<dbReference type="SUPFAM" id="SSF55455">
    <property type="entry name" value="SRF-like"/>
    <property type="match status" value="1"/>
</dbReference>
<feature type="domain" description="MADS-box" evidence="7">
    <location>
        <begin position="1"/>
        <end position="61"/>
    </location>
</feature>
<dbReference type="FunCoup" id="A0A6P4AFP3">
    <property type="interactions" value="176"/>
</dbReference>
<evidence type="ECO:0000256" key="4">
    <source>
        <dbReference type="ARBA" id="ARBA00023163"/>
    </source>
</evidence>
<dbReference type="GO" id="GO:0005634">
    <property type="term" value="C:nucleus"/>
    <property type="evidence" value="ECO:0007669"/>
    <property type="project" value="UniProtKB-SubCell"/>
</dbReference>
<feature type="domain" description="K-box" evidence="8">
    <location>
        <begin position="87"/>
        <end position="177"/>
    </location>
</feature>
<comment type="subcellular location">
    <subcellularLocation>
        <location evidence="1">Nucleus</location>
    </subcellularLocation>
</comment>
<dbReference type="InterPro" id="IPR033896">
    <property type="entry name" value="MEF2-like_N"/>
</dbReference>
<dbReference type="KEGG" id="zju:107428302"/>
<dbReference type="RefSeq" id="XP_015894305.1">
    <property type="nucleotide sequence ID" value="XM_016038819.4"/>
</dbReference>
<dbReference type="InterPro" id="IPR002487">
    <property type="entry name" value="TF_Kbox"/>
</dbReference>
<dbReference type="Proteomes" id="UP001652623">
    <property type="component" value="Chromosome 12"/>
</dbReference>
<protein>
    <submittedName>
        <fullName evidence="10">Truncated transcription factor CAULIFLOWER A</fullName>
    </submittedName>
</protein>
<evidence type="ECO:0000313" key="9">
    <source>
        <dbReference type="Proteomes" id="UP001652623"/>
    </source>
</evidence>
<evidence type="ECO:0000256" key="1">
    <source>
        <dbReference type="ARBA" id="ARBA00004123"/>
    </source>
</evidence>
<dbReference type="PRINTS" id="PR00404">
    <property type="entry name" value="MADSDOMAIN"/>
</dbReference>
<dbReference type="GO" id="GO:0046983">
    <property type="term" value="F:protein dimerization activity"/>
    <property type="evidence" value="ECO:0007669"/>
    <property type="project" value="InterPro"/>
</dbReference>
<name>A0A6P4AFP3_ZIZJJ</name>
<gene>
    <name evidence="10" type="primary">LOC107428302</name>
</gene>
<dbReference type="InParanoid" id="A0A6P4AFP3"/>
<evidence type="ECO:0000256" key="3">
    <source>
        <dbReference type="ARBA" id="ARBA00023125"/>
    </source>
</evidence>
<dbReference type="GeneID" id="107428302"/>
<dbReference type="InterPro" id="IPR036879">
    <property type="entry name" value="TF_MADSbox_sf"/>
</dbReference>
<dbReference type="GO" id="GO:0003700">
    <property type="term" value="F:DNA-binding transcription factor activity"/>
    <property type="evidence" value="ECO:0007669"/>
    <property type="project" value="InterPro"/>
</dbReference>
<dbReference type="InterPro" id="IPR050142">
    <property type="entry name" value="MADS-box/MEF2_TF"/>
</dbReference>
<proteinExistence type="predicted"/>
<dbReference type="SMART" id="SM00432">
    <property type="entry name" value="MADS"/>
    <property type="match status" value="1"/>
</dbReference>
<keyword evidence="3" id="KW-0238">DNA-binding</keyword>
<organism evidence="9 10">
    <name type="scientific">Ziziphus jujuba</name>
    <name type="common">Chinese jujube</name>
    <name type="synonym">Ziziphus sativa</name>
    <dbReference type="NCBI Taxonomy" id="326968"/>
    <lineage>
        <taxon>Eukaryota</taxon>
        <taxon>Viridiplantae</taxon>
        <taxon>Streptophyta</taxon>
        <taxon>Embryophyta</taxon>
        <taxon>Tracheophyta</taxon>
        <taxon>Spermatophyta</taxon>
        <taxon>Magnoliopsida</taxon>
        <taxon>eudicotyledons</taxon>
        <taxon>Gunneridae</taxon>
        <taxon>Pentapetalae</taxon>
        <taxon>rosids</taxon>
        <taxon>fabids</taxon>
        <taxon>Rosales</taxon>
        <taxon>Rhamnaceae</taxon>
        <taxon>Paliureae</taxon>
        <taxon>Ziziphus</taxon>
    </lineage>
</organism>